<proteinExistence type="predicted"/>
<organism evidence="2">
    <name type="scientific">Myoviridae sp. ctZYN8</name>
    <dbReference type="NCBI Taxonomy" id="2825128"/>
    <lineage>
        <taxon>Viruses</taxon>
        <taxon>Duplodnaviria</taxon>
        <taxon>Heunggongvirae</taxon>
        <taxon>Uroviricota</taxon>
        <taxon>Caudoviricetes</taxon>
    </lineage>
</organism>
<sequence>MAFAVSTWACVCIVIRSQRRSLWCPMTSPMYQQAAPQMPSESMTQAQAGKALAKSKKRAGTSESLHMVLFLGGLNYGRHVGDGLGLAVGQVARLDDQAGTVLADLRAVRGHVHGMPAAGYSDVASSGQSADDGTDHVLDPIPPAGRCRLLGLFNVVFIYVHICYLLVVKCLKNATAARLVIVNSG</sequence>
<reference evidence="2" key="1">
    <citation type="journal article" date="2021" name="Proc. Natl. Acad. Sci. U.S.A.">
        <title>A Catalog of Tens of Thousands of Viruses from Human Metagenomes Reveals Hidden Associations with Chronic Diseases.</title>
        <authorList>
            <person name="Tisza M.J."/>
            <person name="Buck C.B."/>
        </authorList>
    </citation>
    <scope>NUCLEOTIDE SEQUENCE</scope>
    <source>
        <strain evidence="2">CtZYN8</strain>
    </source>
</reference>
<accession>A0A8S5UA71</accession>
<keyword evidence="1" id="KW-0812">Transmembrane</keyword>
<keyword evidence="1" id="KW-0472">Membrane</keyword>
<keyword evidence="1" id="KW-1133">Transmembrane helix</keyword>
<evidence type="ECO:0000256" key="1">
    <source>
        <dbReference type="SAM" id="Phobius"/>
    </source>
</evidence>
<evidence type="ECO:0000313" key="2">
    <source>
        <dbReference type="EMBL" id="DAF91383.1"/>
    </source>
</evidence>
<name>A0A8S5UA71_9CAUD</name>
<dbReference type="EMBL" id="BK016052">
    <property type="protein sequence ID" value="DAF91383.1"/>
    <property type="molecule type" value="Genomic_DNA"/>
</dbReference>
<feature type="transmembrane region" description="Helical" evidence="1">
    <location>
        <begin position="149"/>
        <end position="168"/>
    </location>
</feature>
<protein>
    <submittedName>
        <fullName evidence="2">Uncharacterized protein</fullName>
    </submittedName>
</protein>